<proteinExistence type="predicted"/>
<dbReference type="Gene3D" id="3.20.20.450">
    <property type="entry name" value="EAL domain"/>
    <property type="match status" value="1"/>
</dbReference>
<name>A0A0V8JNK2_9BACI</name>
<dbReference type="EMBL" id="LNQP01000017">
    <property type="protein sequence ID" value="KSU88642.1"/>
    <property type="molecule type" value="Genomic_DNA"/>
</dbReference>
<sequence length="256" mass="29701">MEDYFSKQFDKEQFTFVYQPIYSVNRWSKVGFEALLRLHYSHAPIMDVFLQAHEEKKLTQLDMMAIEGAIDCFPFEILQGEKLFVNIFPSTLIDKQFHFFIQHLLVMYPSIFKRVVFELNESPFEHSVWSSPLFKEGLNYLRQCGFQIAIDDVGTGMGSLQHVVEHRPDIIKLDRYFSRGLADSKEKQEMVKCLSQYNKGNTTLILEGIECEKDLAIALALDIKVVQGYLLDRPAAIDTFLKNHQLRESLSFGGIR</sequence>
<dbReference type="Pfam" id="PF00563">
    <property type="entry name" value="EAL"/>
    <property type="match status" value="1"/>
</dbReference>
<dbReference type="GO" id="GO:0071111">
    <property type="term" value="F:cyclic-guanylate-specific phosphodiesterase activity"/>
    <property type="evidence" value="ECO:0007669"/>
    <property type="project" value="InterPro"/>
</dbReference>
<reference evidence="2 3" key="1">
    <citation type="submission" date="2015-11" db="EMBL/GenBank/DDBJ databases">
        <title>Bacillus caseinolyticus sp nov.</title>
        <authorList>
            <person name="Dastager S.G."/>
            <person name="Mawlankar R."/>
        </authorList>
    </citation>
    <scope>NUCLEOTIDE SEQUENCE [LARGE SCALE GENOMIC DNA]</scope>
    <source>
        <strain evidence="2 3">SGD-V-76</strain>
    </source>
</reference>
<feature type="domain" description="EAL" evidence="1">
    <location>
        <begin position="1"/>
        <end position="248"/>
    </location>
</feature>
<dbReference type="AlphaFoldDB" id="A0A0V8JNK2"/>
<dbReference type="SUPFAM" id="SSF141868">
    <property type="entry name" value="EAL domain-like"/>
    <property type="match status" value="1"/>
</dbReference>
<dbReference type="InterPro" id="IPR035919">
    <property type="entry name" value="EAL_sf"/>
</dbReference>
<gene>
    <name evidence="2" type="ORF">AS180_06570</name>
</gene>
<evidence type="ECO:0000313" key="2">
    <source>
        <dbReference type="EMBL" id="KSU88642.1"/>
    </source>
</evidence>
<keyword evidence="3" id="KW-1185">Reference proteome</keyword>
<dbReference type="CDD" id="cd01948">
    <property type="entry name" value="EAL"/>
    <property type="match status" value="1"/>
</dbReference>
<dbReference type="Proteomes" id="UP000053681">
    <property type="component" value="Unassembled WGS sequence"/>
</dbReference>
<dbReference type="InterPro" id="IPR050706">
    <property type="entry name" value="Cyclic-di-GMP_PDE-like"/>
</dbReference>
<dbReference type="RefSeq" id="WP_025909263.1">
    <property type="nucleotide sequence ID" value="NZ_KQ758636.1"/>
</dbReference>
<evidence type="ECO:0000259" key="1">
    <source>
        <dbReference type="PROSITE" id="PS50883"/>
    </source>
</evidence>
<dbReference type="PROSITE" id="PS50883">
    <property type="entry name" value="EAL"/>
    <property type="match status" value="1"/>
</dbReference>
<comment type="caution">
    <text evidence="2">The sequence shown here is derived from an EMBL/GenBank/DDBJ whole genome shotgun (WGS) entry which is preliminary data.</text>
</comment>
<dbReference type="SMART" id="SM00052">
    <property type="entry name" value="EAL"/>
    <property type="match status" value="1"/>
</dbReference>
<dbReference type="InterPro" id="IPR001633">
    <property type="entry name" value="EAL_dom"/>
</dbReference>
<protein>
    <recommendedName>
        <fullName evidence="1">EAL domain-containing protein</fullName>
    </recommendedName>
</protein>
<dbReference type="PANTHER" id="PTHR33121:SF76">
    <property type="entry name" value="SIGNALING PROTEIN"/>
    <property type="match status" value="1"/>
</dbReference>
<accession>A0A0V8JNK2</accession>
<dbReference type="PANTHER" id="PTHR33121">
    <property type="entry name" value="CYCLIC DI-GMP PHOSPHODIESTERASE PDEF"/>
    <property type="match status" value="1"/>
</dbReference>
<organism evidence="2 3">
    <name type="scientific">Priestia veravalensis</name>
    <dbReference type="NCBI Taxonomy" id="1414648"/>
    <lineage>
        <taxon>Bacteria</taxon>
        <taxon>Bacillati</taxon>
        <taxon>Bacillota</taxon>
        <taxon>Bacilli</taxon>
        <taxon>Bacillales</taxon>
        <taxon>Bacillaceae</taxon>
        <taxon>Priestia</taxon>
    </lineage>
</organism>
<evidence type="ECO:0000313" key="3">
    <source>
        <dbReference type="Proteomes" id="UP000053681"/>
    </source>
</evidence>